<dbReference type="EMBL" id="AP012319">
    <property type="protein sequence ID" value="BAL88614.1"/>
    <property type="molecule type" value="Genomic_DNA"/>
</dbReference>
<protein>
    <submittedName>
        <fullName evidence="1">Uncharacterized protein</fullName>
    </submittedName>
</protein>
<name>I0H6H7_ACTM4</name>
<gene>
    <name evidence="1" type="ordered locus">AMIS_33940</name>
</gene>
<keyword evidence="2" id="KW-1185">Reference proteome</keyword>
<sequence length="191" mass="20452">MGHELQLISDGDGLAIIGDHAMVERFLVSERLPVSQDLGLRRLGSVLGTGSRAAKAASEIAEHSGRWVKLSEQSAQAIQKHGLMTGSQDGLSRAVLTDHGRITGLLEIVNNPATTMLTNPAVLSGAAGLMAQLAMKQTMEEITEYLKVIDQKVDDVLRAQKVDDVLRAQKDAVLADMIGVDLVIEEAWTGC</sequence>
<dbReference type="PATRIC" id="fig|512565.3.peg.3390"/>
<evidence type="ECO:0000313" key="1">
    <source>
        <dbReference type="EMBL" id="BAL88614.1"/>
    </source>
</evidence>
<dbReference type="AlphaFoldDB" id="I0H6H7"/>
<dbReference type="STRING" id="512565.AMIS_33940"/>
<proteinExistence type="predicted"/>
<evidence type="ECO:0000313" key="2">
    <source>
        <dbReference type="Proteomes" id="UP000007882"/>
    </source>
</evidence>
<dbReference type="Proteomes" id="UP000007882">
    <property type="component" value="Chromosome"/>
</dbReference>
<organism evidence="1 2">
    <name type="scientific">Actinoplanes missouriensis (strain ATCC 14538 / DSM 43046 / CBS 188.64 / JCM 3121 / NBRC 102363 / NCIMB 12654 / NRRL B-3342 / UNCC 431)</name>
    <dbReference type="NCBI Taxonomy" id="512565"/>
    <lineage>
        <taxon>Bacteria</taxon>
        <taxon>Bacillati</taxon>
        <taxon>Actinomycetota</taxon>
        <taxon>Actinomycetes</taxon>
        <taxon>Micromonosporales</taxon>
        <taxon>Micromonosporaceae</taxon>
        <taxon>Actinoplanes</taxon>
    </lineage>
</organism>
<dbReference type="RefSeq" id="WP_014443509.1">
    <property type="nucleotide sequence ID" value="NC_017093.1"/>
</dbReference>
<dbReference type="KEGG" id="ams:AMIS_33940"/>
<dbReference type="eggNOG" id="ENOG502Z8FT">
    <property type="taxonomic scope" value="Bacteria"/>
</dbReference>
<reference evidence="1 2" key="1">
    <citation type="submission" date="2012-02" db="EMBL/GenBank/DDBJ databases">
        <title>Complete genome sequence of Actinoplanes missouriensis 431 (= NBRC 102363).</title>
        <authorList>
            <person name="Ohnishi Y."/>
            <person name="Ishikawa J."/>
            <person name="Sekine M."/>
            <person name="Hosoyama A."/>
            <person name="Harada T."/>
            <person name="Narita H."/>
            <person name="Hata T."/>
            <person name="Konno Y."/>
            <person name="Tutikane K."/>
            <person name="Fujita N."/>
            <person name="Horinouchi S."/>
            <person name="Hayakawa M."/>
        </authorList>
    </citation>
    <scope>NUCLEOTIDE SEQUENCE [LARGE SCALE GENOMIC DNA]</scope>
    <source>
        <strain evidence="2">ATCC 14538 / DSM 43046 / CBS 188.64 / JCM 3121 / NBRC 102363 / NCIMB 12654 / NRRL B-3342 / UNCC 431</strain>
    </source>
</reference>
<dbReference type="HOGENOM" id="CLU_1418824_0_0_11"/>
<accession>I0H6H7</accession>